<proteinExistence type="inferred from homology"/>
<evidence type="ECO:0000313" key="4">
    <source>
        <dbReference type="EMBL" id="MBN7796346.1"/>
    </source>
</evidence>
<dbReference type="Pfam" id="PF02321">
    <property type="entry name" value="OEP"/>
    <property type="match status" value="2"/>
</dbReference>
<comment type="subcellular location">
    <subcellularLocation>
        <location evidence="2">Cell outer membrane</location>
        <topology evidence="2">Lipid-anchor</topology>
    </subcellularLocation>
</comment>
<dbReference type="InterPro" id="IPR003423">
    <property type="entry name" value="OMP_efflux"/>
</dbReference>
<keyword evidence="3" id="KW-0175">Coiled coil</keyword>
<keyword evidence="2" id="KW-0564">Palmitate</keyword>
<comment type="similarity">
    <text evidence="1 2">Belongs to the outer membrane factor (OMF) (TC 1.B.17) family.</text>
</comment>
<evidence type="ECO:0000313" key="5">
    <source>
        <dbReference type="Proteomes" id="UP000664303"/>
    </source>
</evidence>
<dbReference type="EMBL" id="JAFKCZ010000005">
    <property type="protein sequence ID" value="MBN7796346.1"/>
    <property type="molecule type" value="Genomic_DNA"/>
</dbReference>
<dbReference type="GO" id="GO:0015562">
    <property type="term" value="F:efflux transmembrane transporter activity"/>
    <property type="evidence" value="ECO:0007669"/>
    <property type="project" value="InterPro"/>
</dbReference>
<dbReference type="AlphaFoldDB" id="A0A939DED1"/>
<dbReference type="PROSITE" id="PS51257">
    <property type="entry name" value="PROKAR_LIPOPROTEIN"/>
    <property type="match status" value="1"/>
</dbReference>
<dbReference type="SUPFAM" id="SSF56954">
    <property type="entry name" value="Outer membrane efflux proteins (OEP)"/>
    <property type="match status" value="1"/>
</dbReference>
<evidence type="ECO:0000256" key="3">
    <source>
        <dbReference type="SAM" id="Coils"/>
    </source>
</evidence>
<dbReference type="RefSeq" id="WP_206559798.1">
    <property type="nucleotide sequence ID" value="NZ_JAFKCZ010000005.1"/>
</dbReference>
<keyword evidence="2" id="KW-0472">Membrane</keyword>
<dbReference type="GO" id="GO:0009279">
    <property type="term" value="C:cell outer membrane"/>
    <property type="evidence" value="ECO:0007669"/>
    <property type="project" value="UniProtKB-SubCell"/>
</dbReference>
<comment type="caution">
    <text evidence="4">The sequence shown here is derived from an EMBL/GenBank/DDBJ whole genome shotgun (WGS) entry which is preliminary data.</text>
</comment>
<dbReference type="InterPro" id="IPR010131">
    <property type="entry name" value="MdtP/NodT-like"/>
</dbReference>
<dbReference type="PANTHER" id="PTHR30203:SF24">
    <property type="entry name" value="BLR4935 PROTEIN"/>
    <property type="match status" value="1"/>
</dbReference>
<dbReference type="Gene3D" id="2.20.200.10">
    <property type="entry name" value="Outer membrane efflux proteins (OEP)"/>
    <property type="match status" value="1"/>
</dbReference>
<keyword evidence="2" id="KW-1134">Transmembrane beta strand</keyword>
<sequence>MTIHHRQKTSPQAAPSVRLAVAGLLALWLAGCASSAISPATRELDLPPTWHQDQAGTSEAGPGEAWLEALKSPALNTLVNEAQTANYPLARQRARVEELRQATATQGSSLWPSLSLGLDADRNGITGDDGGDITTESWRAGLDLSWELDIWGKLGDRQRQAELGYQSALAALRQQQLQLAADVATGWFNAIANARLEALLEQRLDNVSTDLASLEQGYRRGLSPALDVYLSRNTVADSRANLAQQRQDLQEARSNLQLLLARYPGGDGLATSATLPELDPVTPAGSPAGLLRRRPDIQGAWLDLLAADAGLAAAHKDRFPSFSLVGRAGSSSSALHGLVDAGLGSWSLGAGLAQPLFDAGRLGSLEAQARARVAQAEQGYLEIVFQALAEVERLLSAEHTLRDQLDAQRESRGNADIAYELSLQQYARGLIDYTTVLEAQRRAFDAQTAAIRLHNRVIANRIDLYRALGGDFAPAGAAST</sequence>
<name>A0A939DED1_9GAMM</name>
<keyword evidence="2" id="KW-0812">Transmembrane</keyword>
<accession>A0A939DED1</accession>
<keyword evidence="5" id="KW-1185">Reference proteome</keyword>
<dbReference type="PANTHER" id="PTHR30203">
    <property type="entry name" value="OUTER MEMBRANE CATION EFFLUX PROTEIN"/>
    <property type="match status" value="1"/>
</dbReference>
<organism evidence="4 5">
    <name type="scientific">Parahaliea mediterranea</name>
    <dbReference type="NCBI Taxonomy" id="651086"/>
    <lineage>
        <taxon>Bacteria</taxon>
        <taxon>Pseudomonadati</taxon>
        <taxon>Pseudomonadota</taxon>
        <taxon>Gammaproteobacteria</taxon>
        <taxon>Cellvibrionales</taxon>
        <taxon>Halieaceae</taxon>
        <taxon>Parahaliea</taxon>
    </lineage>
</organism>
<gene>
    <name evidence="4" type="ORF">JYP50_07080</name>
</gene>
<reference evidence="4" key="1">
    <citation type="submission" date="2021-02" db="EMBL/GenBank/DDBJ databases">
        <title>PHA producing bacteria isolated from coastal sediment in Guangdong, Shenzhen.</title>
        <authorList>
            <person name="Zheng W."/>
            <person name="Yu S."/>
            <person name="Huang Y."/>
        </authorList>
    </citation>
    <scope>NUCLEOTIDE SEQUENCE</scope>
    <source>
        <strain evidence="4">TN14-10</strain>
    </source>
</reference>
<protein>
    <submittedName>
        <fullName evidence="4">TolC family protein</fullName>
    </submittedName>
</protein>
<feature type="coiled-coil region" evidence="3">
    <location>
        <begin position="235"/>
        <end position="262"/>
    </location>
</feature>
<dbReference type="Proteomes" id="UP000664303">
    <property type="component" value="Unassembled WGS sequence"/>
</dbReference>
<evidence type="ECO:0000256" key="1">
    <source>
        <dbReference type="ARBA" id="ARBA00007613"/>
    </source>
</evidence>
<keyword evidence="2" id="KW-0449">Lipoprotein</keyword>
<evidence type="ECO:0000256" key="2">
    <source>
        <dbReference type="RuleBase" id="RU362097"/>
    </source>
</evidence>
<dbReference type="NCBIfam" id="TIGR01845">
    <property type="entry name" value="outer_NodT"/>
    <property type="match status" value="1"/>
</dbReference>
<dbReference type="Gene3D" id="1.20.1600.10">
    <property type="entry name" value="Outer membrane efflux proteins (OEP)"/>
    <property type="match status" value="1"/>
</dbReference>